<feature type="signal peptide" evidence="1">
    <location>
        <begin position="1"/>
        <end position="20"/>
    </location>
</feature>
<comment type="caution">
    <text evidence="2">The sequence shown here is derived from an EMBL/GenBank/DDBJ whole genome shotgun (WGS) entry which is preliminary data.</text>
</comment>
<evidence type="ECO:0000313" key="3">
    <source>
        <dbReference type="Proteomes" id="UP001548189"/>
    </source>
</evidence>
<dbReference type="Proteomes" id="UP001548189">
    <property type="component" value="Unassembled WGS sequence"/>
</dbReference>
<proteinExistence type="predicted"/>
<name>A0ABV2BYP6_9GAMM</name>
<accession>A0ABV2BYP6</accession>
<evidence type="ECO:0000256" key="1">
    <source>
        <dbReference type="SAM" id="SignalP"/>
    </source>
</evidence>
<sequence>MKNKLFLALLLFLLSGVASASIYCTGKVDNVYVANNGDVVFKAKWRNDWTRACNIKDVDTVKCSLWASYLLTAVKDNLNITVQYNSANNQTCASLPTYSNTPTPGYIMVINPTL</sequence>
<dbReference type="EMBL" id="JBEVCJ010000033">
    <property type="protein sequence ID" value="MET1257041.1"/>
    <property type="molecule type" value="Genomic_DNA"/>
</dbReference>
<protein>
    <submittedName>
        <fullName evidence="2">Uncharacterized protein</fullName>
    </submittedName>
</protein>
<reference evidence="2 3" key="1">
    <citation type="submission" date="2024-06" db="EMBL/GenBank/DDBJ databases">
        <authorList>
            <person name="Li F."/>
        </authorList>
    </citation>
    <scope>NUCLEOTIDE SEQUENCE [LARGE SCALE GENOMIC DNA]</scope>
    <source>
        <strain evidence="2 3">GXAS 311</strain>
    </source>
</reference>
<dbReference type="RefSeq" id="WP_353897624.1">
    <property type="nucleotide sequence ID" value="NZ_JBEVCJ010000033.1"/>
</dbReference>
<evidence type="ECO:0000313" key="2">
    <source>
        <dbReference type="EMBL" id="MET1257041.1"/>
    </source>
</evidence>
<gene>
    <name evidence="2" type="ORF">ABVT43_18000</name>
</gene>
<keyword evidence="3" id="KW-1185">Reference proteome</keyword>
<feature type="chain" id="PRO_5046947163" evidence="1">
    <location>
        <begin position="21"/>
        <end position="114"/>
    </location>
</feature>
<keyword evidence="1" id="KW-0732">Signal</keyword>
<organism evidence="2 3">
    <name type="scientific">Aliikangiella maris</name>
    <dbReference type="NCBI Taxonomy" id="3162458"/>
    <lineage>
        <taxon>Bacteria</taxon>
        <taxon>Pseudomonadati</taxon>
        <taxon>Pseudomonadota</taxon>
        <taxon>Gammaproteobacteria</taxon>
        <taxon>Oceanospirillales</taxon>
        <taxon>Pleioneaceae</taxon>
        <taxon>Aliikangiella</taxon>
    </lineage>
</organism>